<reference evidence="6 7" key="1">
    <citation type="submission" date="2016-01" db="EMBL/GenBank/DDBJ databases">
        <title>Whole genome sequence and analysis of Micromonospora rosaria DSM 803, which can produce antibacterial substance rosamicin.</title>
        <authorList>
            <person name="Yang H."/>
            <person name="He X."/>
            <person name="Zhu D."/>
        </authorList>
    </citation>
    <scope>NUCLEOTIDE SEQUENCE [LARGE SCALE GENOMIC DNA]</scope>
    <source>
        <strain evidence="6 7">DSM 803</strain>
    </source>
</reference>
<dbReference type="RefSeq" id="WP_067368515.1">
    <property type="nucleotide sequence ID" value="NZ_JBIUBN010000002.1"/>
</dbReference>
<keyword evidence="3 5" id="KW-1133">Transmembrane helix</keyword>
<protein>
    <submittedName>
        <fullName evidence="6">DoxX family protein</fullName>
    </submittedName>
</protein>
<feature type="transmembrane region" description="Helical" evidence="5">
    <location>
        <begin position="71"/>
        <end position="92"/>
    </location>
</feature>
<dbReference type="Pfam" id="PF13564">
    <property type="entry name" value="DoxX_2"/>
    <property type="match status" value="1"/>
</dbReference>
<dbReference type="InterPro" id="IPR032808">
    <property type="entry name" value="DoxX"/>
</dbReference>
<dbReference type="GO" id="GO:0016020">
    <property type="term" value="C:membrane"/>
    <property type="evidence" value="ECO:0007669"/>
    <property type="project" value="UniProtKB-SubCell"/>
</dbReference>
<name>A0A136PPK1_9ACTN</name>
<evidence type="ECO:0000256" key="1">
    <source>
        <dbReference type="ARBA" id="ARBA00004141"/>
    </source>
</evidence>
<evidence type="ECO:0000313" key="7">
    <source>
        <dbReference type="Proteomes" id="UP000070620"/>
    </source>
</evidence>
<dbReference type="EMBL" id="LRQV01000077">
    <property type="protein sequence ID" value="KXK60288.1"/>
    <property type="molecule type" value="Genomic_DNA"/>
</dbReference>
<evidence type="ECO:0000256" key="2">
    <source>
        <dbReference type="ARBA" id="ARBA00022692"/>
    </source>
</evidence>
<dbReference type="Proteomes" id="UP000070620">
    <property type="component" value="Unassembled WGS sequence"/>
</dbReference>
<evidence type="ECO:0000256" key="5">
    <source>
        <dbReference type="SAM" id="Phobius"/>
    </source>
</evidence>
<evidence type="ECO:0000313" key="6">
    <source>
        <dbReference type="EMBL" id="KXK60288.1"/>
    </source>
</evidence>
<feature type="transmembrane region" description="Helical" evidence="5">
    <location>
        <begin position="6"/>
        <end position="25"/>
    </location>
</feature>
<organism evidence="6 7">
    <name type="scientific">Micromonospora rosaria</name>
    <dbReference type="NCBI Taxonomy" id="47874"/>
    <lineage>
        <taxon>Bacteria</taxon>
        <taxon>Bacillati</taxon>
        <taxon>Actinomycetota</taxon>
        <taxon>Actinomycetes</taxon>
        <taxon>Micromonosporales</taxon>
        <taxon>Micromonosporaceae</taxon>
        <taxon>Micromonospora</taxon>
    </lineage>
</organism>
<proteinExistence type="predicted"/>
<keyword evidence="2 5" id="KW-0812">Transmembrane</keyword>
<gene>
    <name evidence="6" type="ORF">AWW66_19755</name>
</gene>
<evidence type="ECO:0000256" key="3">
    <source>
        <dbReference type="ARBA" id="ARBA00022989"/>
    </source>
</evidence>
<keyword evidence="4 5" id="KW-0472">Membrane</keyword>
<sequence length="123" mass="12570">MTILLWVLQIGLAAILLGAGLTKVSQPTEKLRDRMSWVDGVPPGRVKALGAVEVLGAVGLVLPAATGIAPVLTPLAAVGAAVVMLGAVVIHVRAREYPAAAFTGLLLVAALLVAWGRFGPYAL</sequence>
<accession>A0A136PPK1</accession>
<dbReference type="AlphaFoldDB" id="A0A136PPK1"/>
<comment type="caution">
    <text evidence="6">The sequence shown here is derived from an EMBL/GenBank/DDBJ whole genome shotgun (WGS) entry which is preliminary data.</text>
</comment>
<feature type="transmembrane region" description="Helical" evidence="5">
    <location>
        <begin position="99"/>
        <end position="118"/>
    </location>
</feature>
<evidence type="ECO:0000256" key="4">
    <source>
        <dbReference type="ARBA" id="ARBA00023136"/>
    </source>
</evidence>
<comment type="subcellular location">
    <subcellularLocation>
        <location evidence="1">Membrane</location>
        <topology evidence="1">Multi-pass membrane protein</topology>
    </subcellularLocation>
</comment>
<keyword evidence="7" id="KW-1185">Reference proteome</keyword>